<gene>
    <name evidence="1" type="ORF">VJJ49_12320</name>
</gene>
<dbReference type="Proteomes" id="UP001324270">
    <property type="component" value="Unassembled WGS sequence"/>
</dbReference>
<protein>
    <recommendedName>
        <fullName evidence="3">Leucine-rich repeat domain-containing protein</fullName>
    </recommendedName>
</protein>
<name>A0ABU5YBY4_9FLAO</name>
<organism evidence="1 2">
    <name type="scientific">Capnocytophaga gingivalis</name>
    <dbReference type="NCBI Taxonomy" id="1017"/>
    <lineage>
        <taxon>Bacteria</taxon>
        <taxon>Pseudomonadati</taxon>
        <taxon>Bacteroidota</taxon>
        <taxon>Flavobacteriia</taxon>
        <taxon>Flavobacteriales</taxon>
        <taxon>Flavobacteriaceae</taxon>
        <taxon>Capnocytophaga</taxon>
    </lineage>
</organism>
<dbReference type="EMBL" id="JAYKBV010000021">
    <property type="protein sequence ID" value="MEB3041464.1"/>
    <property type="molecule type" value="Genomic_DNA"/>
</dbReference>
<reference evidence="1 2" key="1">
    <citation type="submission" date="2023-12" db="EMBL/GenBank/DDBJ databases">
        <title>Genomic sequences of Capnocytophaga and Parvimonas strains.</title>
        <authorList>
            <person name="Watt R.M."/>
            <person name="Wang M."/>
            <person name="Yang T."/>
            <person name="Tong W.M."/>
        </authorList>
    </citation>
    <scope>NUCLEOTIDE SEQUENCE [LARGE SCALE GENOMIC DNA]</scope>
    <source>
        <strain evidence="1 2">CCUG 13156</strain>
    </source>
</reference>
<sequence length="280" mass="32909">MEKVNDITIRKQYPREKDYIVWEYEDSFNTMYVYKDFIEKGQLQKWNERNFPSTVKQLQIRRKNETDLPACTYDFPNLEYLLISPQLIKKINWSHFKNLIALETEKLNWTMKDEIFPNLLYLCVLQGSIKFKQKNLPKLRSIICKYTDEVMNELLSYKQLDNIIFYSVNDTNVLDQLSGLEDLNHLKINSGKITSLEGISKIKGVEHLQLATLSHLTDVSELVAMDSLQALWINTCKYISNWDFLLEMKSLKKLSLFGCGKNRPNEKILSTLEEKGVKVF</sequence>
<dbReference type="InterPro" id="IPR032675">
    <property type="entry name" value="LRR_dom_sf"/>
</dbReference>
<proteinExistence type="predicted"/>
<comment type="caution">
    <text evidence="1">The sequence shown here is derived from an EMBL/GenBank/DDBJ whole genome shotgun (WGS) entry which is preliminary data.</text>
</comment>
<evidence type="ECO:0000313" key="1">
    <source>
        <dbReference type="EMBL" id="MEB3041464.1"/>
    </source>
</evidence>
<dbReference type="Gene3D" id="3.80.10.10">
    <property type="entry name" value="Ribonuclease Inhibitor"/>
    <property type="match status" value="1"/>
</dbReference>
<keyword evidence="2" id="KW-1185">Reference proteome</keyword>
<accession>A0ABU5YBY4</accession>
<evidence type="ECO:0008006" key="3">
    <source>
        <dbReference type="Google" id="ProtNLM"/>
    </source>
</evidence>
<dbReference type="RefSeq" id="WP_323980045.1">
    <property type="nucleotide sequence ID" value="NZ_JAYKBV010000021.1"/>
</dbReference>
<dbReference type="SUPFAM" id="SSF52058">
    <property type="entry name" value="L domain-like"/>
    <property type="match status" value="1"/>
</dbReference>
<evidence type="ECO:0000313" key="2">
    <source>
        <dbReference type="Proteomes" id="UP001324270"/>
    </source>
</evidence>